<dbReference type="InterPro" id="IPR052953">
    <property type="entry name" value="Ser-rich/MCO-related"/>
</dbReference>
<dbReference type="SUPFAM" id="SSF49503">
    <property type="entry name" value="Cupredoxins"/>
    <property type="match status" value="2"/>
</dbReference>
<dbReference type="InParanoid" id="A0A067P6Q6"/>
<dbReference type="AlphaFoldDB" id="A0A067P6Q6"/>
<gene>
    <name evidence="2" type="ORF">PLEOSDRAFT_1034299</name>
</gene>
<accession>A0A067P6Q6</accession>
<dbReference type="Proteomes" id="UP000027073">
    <property type="component" value="Unassembled WGS sequence"/>
</dbReference>
<evidence type="ECO:0000256" key="1">
    <source>
        <dbReference type="SAM" id="SignalP"/>
    </source>
</evidence>
<dbReference type="VEuPathDB" id="FungiDB:PLEOSDRAFT_1034299"/>
<dbReference type="PANTHER" id="PTHR34883:SF15">
    <property type="entry name" value="EXTRACELLULAR SERINE-RICH PROTEIN"/>
    <property type="match status" value="1"/>
</dbReference>
<keyword evidence="1" id="KW-0732">Signal</keyword>
<dbReference type="STRING" id="1137138.A0A067P6Q6"/>
<reference evidence="3" key="1">
    <citation type="journal article" date="2014" name="Proc. Natl. Acad. Sci. U.S.A.">
        <title>Extensive sampling of basidiomycete genomes demonstrates inadequacy of the white-rot/brown-rot paradigm for wood decay fungi.</title>
        <authorList>
            <person name="Riley R."/>
            <person name="Salamov A.A."/>
            <person name="Brown D.W."/>
            <person name="Nagy L.G."/>
            <person name="Floudas D."/>
            <person name="Held B.W."/>
            <person name="Levasseur A."/>
            <person name="Lombard V."/>
            <person name="Morin E."/>
            <person name="Otillar R."/>
            <person name="Lindquist E.A."/>
            <person name="Sun H."/>
            <person name="LaButti K.M."/>
            <person name="Schmutz J."/>
            <person name="Jabbour D."/>
            <person name="Luo H."/>
            <person name="Baker S.E."/>
            <person name="Pisabarro A.G."/>
            <person name="Walton J.D."/>
            <person name="Blanchette R.A."/>
            <person name="Henrissat B."/>
            <person name="Martin F."/>
            <person name="Cullen D."/>
            <person name="Hibbett D.S."/>
            <person name="Grigoriev I.V."/>
        </authorList>
    </citation>
    <scope>NUCLEOTIDE SEQUENCE [LARGE SCALE GENOMIC DNA]</scope>
    <source>
        <strain evidence="3">PC15</strain>
    </source>
</reference>
<dbReference type="HOGENOM" id="CLU_060348_0_0_1"/>
<dbReference type="Gene3D" id="2.60.40.420">
    <property type="entry name" value="Cupredoxins - blue copper proteins"/>
    <property type="match status" value="2"/>
</dbReference>
<evidence type="ECO:0008006" key="4">
    <source>
        <dbReference type="Google" id="ProtNLM"/>
    </source>
</evidence>
<dbReference type="CDD" id="cd00920">
    <property type="entry name" value="Cupredoxin"/>
    <property type="match status" value="2"/>
</dbReference>
<dbReference type="InterPro" id="IPR008972">
    <property type="entry name" value="Cupredoxin"/>
</dbReference>
<name>A0A067P6Q6_PLEO1</name>
<protein>
    <recommendedName>
        <fullName evidence="4">Phytocyanin domain-containing protein</fullName>
    </recommendedName>
</protein>
<sequence>MAGKFAFTLSLLPAALAVTYDVHVGAGGELAYTPPYVNAVDGDVVNFIFRPKNHTVTQSSFEAPCVALPGGERSGFRPVPEDNPPFPNYQFHVTDTTPKWFYCGQTGHCGQGMVFAINPAPEGEARSFKAFRDLAIAINGTAAASSAAASSSPASSSADTYVTPPAPKWATATATITQGQSVWTTTYTSYDGTPPPTPAPQPAEHKITVGANGEFTFTPSNIQASVGDKVIFEFRPKNHTVTQSSFSNPCQPLADVTGVQGFRSGFVPVAADATTFPTFEIVINDTAPIWGYCGQGNHCGSGMVFSINAVESGPNNFAAFQQLARRINGTEASGAASGNGTSTGSGNGAISVTSSFVGFVGSLVFSAAVAFL</sequence>
<feature type="signal peptide" evidence="1">
    <location>
        <begin position="1"/>
        <end position="17"/>
    </location>
</feature>
<feature type="chain" id="PRO_5001642888" description="Phytocyanin domain-containing protein" evidence="1">
    <location>
        <begin position="18"/>
        <end position="372"/>
    </location>
</feature>
<dbReference type="EMBL" id="KL198005">
    <property type="protein sequence ID" value="KDQ32117.1"/>
    <property type="molecule type" value="Genomic_DNA"/>
</dbReference>
<dbReference type="PANTHER" id="PTHR34883">
    <property type="entry name" value="SERINE-RICH PROTEIN, PUTATIVE-RELATED-RELATED"/>
    <property type="match status" value="1"/>
</dbReference>
<evidence type="ECO:0000313" key="3">
    <source>
        <dbReference type="Proteomes" id="UP000027073"/>
    </source>
</evidence>
<evidence type="ECO:0000313" key="2">
    <source>
        <dbReference type="EMBL" id="KDQ32117.1"/>
    </source>
</evidence>
<dbReference type="OrthoDB" id="1921208at2759"/>
<organism evidence="2 3">
    <name type="scientific">Pleurotus ostreatus (strain PC15)</name>
    <name type="common">Oyster mushroom</name>
    <dbReference type="NCBI Taxonomy" id="1137138"/>
    <lineage>
        <taxon>Eukaryota</taxon>
        <taxon>Fungi</taxon>
        <taxon>Dikarya</taxon>
        <taxon>Basidiomycota</taxon>
        <taxon>Agaricomycotina</taxon>
        <taxon>Agaricomycetes</taxon>
        <taxon>Agaricomycetidae</taxon>
        <taxon>Agaricales</taxon>
        <taxon>Pleurotineae</taxon>
        <taxon>Pleurotaceae</taxon>
        <taxon>Pleurotus</taxon>
    </lineage>
</organism>
<proteinExistence type="predicted"/>